<keyword evidence="1" id="KW-0732">Signal</keyword>
<accession>A0A2T7PJD8</accession>
<comment type="caution">
    <text evidence="2">The sequence shown here is derived from an EMBL/GenBank/DDBJ whole genome shotgun (WGS) entry which is preliminary data.</text>
</comment>
<evidence type="ECO:0000313" key="2">
    <source>
        <dbReference type="EMBL" id="PVD33539.1"/>
    </source>
</evidence>
<name>A0A2T7PJD8_POMCA</name>
<sequence>MFRVPFLTIFAVLSNYACARPFEEVTRPLEMTHHCCLSKLSTLTLVDVSVEAYSEEVAQAEVFMDYDKGMQAIKYSHVNKHTGNITFISRVVLNYKQGRSYEIRNPTERVTQCYNRSLPLVAPPRCIPEFATLITRGYKISTWRVVQHPFDLTYSFTSDTCEPVNIRQKGEQDIIAVDMDVMVSNYTRSVDDMDVFLYPSDCIVTRQPLRLPFPWKDLSQSSSAQTESSVLSTISSRQKTDAEEKVQLLAPPLLGSKTRAMRLPMN</sequence>
<dbReference type="AlphaFoldDB" id="A0A2T7PJD8"/>
<feature type="chain" id="PRO_5015425826" evidence="1">
    <location>
        <begin position="20"/>
        <end position="266"/>
    </location>
</feature>
<protein>
    <submittedName>
        <fullName evidence="2">Uncharacterized protein</fullName>
    </submittedName>
</protein>
<organism evidence="2 3">
    <name type="scientific">Pomacea canaliculata</name>
    <name type="common">Golden apple snail</name>
    <dbReference type="NCBI Taxonomy" id="400727"/>
    <lineage>
        <taxon>Eukaryota</taxon>
        <taxon>Metazoa</taxon>
        <taxon>Spiralia</taxon>
        <taxon>Lophotrochozoa</taxon>
        <taxon>Mollusca</taxon>
        <taxon>Gastropoda</taxon>
        <taxon>Caenogastropoda</taxon>
        <taxon>Architaenioglossa</taxon>
        <taxon>Ampullarioidea</taxon>
        <taxon>Ampullariidae</taxon>
        <taxon>Pomacea</taxon>
    </lineage>
</organism>
<dbReference type="EMBL" id="PZQS01000003">
    <property type="protein sequence ID" value="PVD33539.1"/>
    <property type="molecule type" value="Genomic_DNA"/>
</dbReference>
<proteinExistence type="predicted"/>
<evidence type="ECO:0000256" key="1">
    <source>
        <dbReference type="SAM" id="SignalP"/>
    </source>
</evidence>
<gene>
    <name evidence="2" type="ORF">C0Q70_04796</name>
</gene>
<keyword evidence="3" id="KW-1185">Reference proteome</keyword>
<reference evidence="2 3" key="1">
    <citation type="submission" date="2018-04" db="EMBL/GenBank/DDBJ databases">
        <title>The genome of golden apple snail Pomacea canaliculata provides insight into stress tolerance and invasive adaptation.</title>
        <authorList>
            <person name="Liu C."/>
            <person name="Liu B."/>
            <person name="Ren Y."/>
            <person name="Zhang Y."/>
            <person name="Wang H."/>
            <person name="Li S."/>
            <person name="Jiang F."/>
            <person name="Yin L."/>
            <person name="Zhang G."/>
            <person name="Qian W."/>
            <person name="Fan W."/>
        </authorList>
    </citation>
    <scope>NUCLEOTIDE SEQUENCE [LARGE SCALE GENOMIC DNA]</scope>
    <source>
        <strain evidence="2">SZHN2017</strain>
        <tissue evidence="2">Muscle</tissue>
    </source>
</reference>
<dbReference type="Proteomes" id="UP000245119">
    <property type="component" value="Linkage Group LG3"/>
</dbReference>
<evidence type="ECO:0000313" key="3">
    <source>
        <dbReference type="Proteomes" id="UP000245119"/>
    </source>
</evidence>
<feature type="signal peptide" evidence="1">
    <location>
        <begin position="1"/>
        <end position="19"/>
    </location>
</feature>